<feature type="transmembrane region" description="Helical" evidence="6">
    <location>
        <begin position="78"/>
        <end position="100"/>
    </location>
</feature>
<dbReference type="KEGG" id="tah:SU86_007035"/>
<evidence type="ECO:0000256" key="4">
    <source>
        <dbReference type="ARBA" id="ARBA00022989"/>
    </source>
</evidence>
<evidence type="ECO:0000256" key="5">
    <source>
        <dbReference type="ARBA" id="ARBA00023136"/>
    </source>
</evidence>
<feature type="transmembrane region" description="Helical" evidence="6">
    <location>
        <begin position="219"/>
        <end position="241"/>
    </location>
</feature>
<keyword evidence="8" id="KW-1185">Reference proteome</keyword>
<dbReference type="OrthoDB" id="12322at2157"/>
<dbReference type="GeneID" id="24874307"/>
<feature type="transmembrane region" description="Helical" evidence="6">
    <location>
        <begin position="132"/>
        <end position="153"/>
    </location>
</feature>
<evidence type="ECO:0008006" key="9">
    <source>
        <dbReference type="Google" id="ProtNLM"/>
    </source>
</evidence>
<keyword evidence="4 6" id="KW-1133">Transmembrane helix</keyword>
<feature type="transmembrane region" description="Helical" evidence="6">
    <location>
        <begin position="326"/>
        <end position="346"/>
    </location>
</feature>
<evidence type="ECO:0000256" key="3">
    <source>
        <dbReference type="ARBA" id="ARBA00022692"/>
    </source>
</evidence>
<organism evidence="7 8">
    <name type="scientific">Candidatus Nitrosotenuis cloacae</name>
    <dbReference type="NCBI Taxonomy" id="1603555"/>
    <lineage>
        <taxon>Archaea</taxon>
        <taxon>Nitrososphaerota</taxon>
        <taxon>Candidatus Nitrosotenuis</taxon>
    </lineage>
</organism>
<dbReference type="PANTHER" id="PTHR30250:SF28">
    <property type="entry name" value="POLYSACCHARIDE BIOSYNTHESIS PROTEIN"/>
    <property type="match status" value="1"/>
</dbReference>
<feature type="transmembrane region" description="Helical" evidence="6">
    <location>
        <begin position="352"/>
        <end position="376"/>
    </location>
</feature>
<evidence type="ECO:0000256" key="1">
    <source>
        <dbReference type="ARBA" id="ARBA00004651"/>
    </source>
</evidence>
<evidence type="ECO:0000313" key="7">
    <source>
        <dbReference type="EMBL" id="AJZ76160.1"/>
    </source>
</evidence>
<dbReference type="Proteomes" id="UP000266745">
    <property type="component" value="Chromosome"/>
</dbReference>
<name>A0A3G1B3D3_9ARCH</name>
<comment type="subcellular location">
    <subcellularLocation>
        <location evidence="1">Cell membrane</location>
        <topology evidence="1">Multi-pass membrane protein</topology>
    </subcellularLocation>
</comment>
<accession>A0A3G1B3D3</accession>
<dbReference type="PANTHER" id="PTHR30250">
    <property type="entry name" value="PST FAMILY PREDICTED COLANIC ACID TRANSPORTER"/>
    <property type="match status" value="1"/>
</dbReference>
<feature type="transmembrane region" description="Helical" evidence="6">
    <location>
        <begin position="12"/>
        <end position="34"/>
    </location>
</feature>
<evidence type="ECO:0000256" key="6">
    <source>
        <dbReference type="SAM" id="Phobius"/>
    </source>
</evidence>
<feature type="transmembrane region" description="Helical" evidence="6">
    <location>
        <begin position="46"/>
        <end position="71"/>
    </location>
</feature>
<dbReference type="GO" id="GO:0005886">
    <property type="term" value="C:plasma membrane"/>
    <property type="evidence" value="ECO:0007669"/>
    <property type="project" value="UniProtKB-SubCell"/>
</dbReference>
<evidence type="ECO:0000313" key="8">
    <source>
        <dbReference type="Proteomes" id="UP000266745"/>
    </source>
</evidence>
<keyword evidence="5 6" id="KW-0472">Membrane</keyword>
<gene>
    <name evidence="7" type="ORF">SU86_007035</name>
</gene>
<dbReference type="STRING" id="1603555.SU86_007035"/>
<dbReference type="EMBL" id="CP011097">
    <property type="protein sequence ID" value="AJZ76160.1"/>
    <property type="molecule type" value="Genomic_DNA"/>
</dbReference>
<dbReference type="AlphaFoldDB" id="A0A3G1B3D3"/>
<keyword evidence="2" id="KW-1003">Cell membrane</keyword>
<evidence type="ECO:0000256" key="2">
    <source>
        <dbReference type="ARBA" id="ARBA00022475"/>
    </source>
</evidence>
<sequence length="384" mass="42501">MGLFGNSNLLKNIGSIGLVNIVGSLISAFFWIYLAGLMGSEQYGLLAYYLSIAGIFTSVSLIGGPMVITVFTAKKIPLTSTICLISISTSILCSVILYFVLNNVGISVYVIGAIIYNLSVSELLGRKFYKTYSIYFILQKTLFVVFSLILYYVMGPSGVLVGTGLSFLLFTTRVYRSFRDARINFQLLKTKWSFIANNFVLDLSYVVNGQIDKLFIGPMFGFMTLGNYYLGIQVLNMLAIIPESIRKYTLPEDSSGANTKKIKVITVFFSGFLALIGIFIVPQIFPIIFPAYTESLDLIPIISISIIPTTISTMYISHFLAKEQSFYILITSIVSIITMVLGIFTLGSLFGIIGLAFSLVLSDVSRAIMLSMIHLYQKRALSKF</sequence>
<keyword evidence="3 6" id="KW-0812">Transmembrane</keyword>
<feature type="transmembrane region" description="Helical" evidence="6">
    <location>
        <begin position="106"/>
        <end position="125"/>
    </location>
</feature>
<dbReference type="RefSeq" id="WP_048186849.1">
    <property type="nucleotide sequence ID" value="NZ_CP011097.1"/>
</dbReference>
<proteinExistence type="predicted"/>
<feature type="transmembrane region" description="Helical" evidence="6">
    <location>
        <begin position="298"/>
        <end position="319"/>
    </location>
</feature>
<feature type="transmembrane region" description="Helical" evidence="6">
    <location>
        <begin position="262"/>
        <end position="292"/>
    </location>
</feature>
<protein>
    <recommendedName>
        <fullName evidence="9">Polysaccharide biosynthesis protein C-terminal domain-containing protein</fullName>
    </recommendedName>
</protein>
<reference evidence="7 8" key="1">
    <citation type="journal article" date="2016" name="Sci. Rep.">
        <title>A novel ammonia-oxidizing archaeon from wastewater treatment plant: Its enrichment, physiological and genomic characteristics.</title>
        <authorList>
            <person name="Li Y."/>
            <person name="Ding K."/>
            <person name="Wen X."/>
            <person name="Zhang B."/>
            <person name="Shen B."/>
            <person name="Yang Y."/>
        </authorList>
    </citation>
    <scope>NUCLEOTIDE SEQUENCE [LARGE SCALE GENOMIC DNA]</scope>
    <source>
        <strain evidence="7 8">SAT1</strain>
    </source>
</reference>
<dbReference type="InterPro" id="IPR050833">
    <property type="entry name" value="Poly_Biosynth_Transport"/>
</dbReference>